<dbReference type="Proteomes" id="UP000054383">
    <property type="component" value="Unassembled WGS sequence"/>
</dbReference>
<dbReference type="AlphaFoldDB" id="A0A0U1M354"/>
<dbReference type="Pfam" id="PF12014">
    <property type="entry name" value="Cyclin_D1_bind"/>
    <property type="match status" value="1"/>
</dbReference>
<dbReference type="Pfam" id="PF12937">
    <property type="entry name" value="F-box-like"/>
    <property type="match status" value="1"/>
</dbReference>
<keyword evidence="6" id="KW-1185">Reference proteome</keyword>
<feature type="region of interest" description="Disordered" evidence="3">
    <location>
        <begin position="225"/>
        <end position="249"/>
    </location>
</feature>
<dbReference type="InterPro" id="IPR045048">
    <property type="entry name" value="FBXO31/39"/>
</dbReference>
<evidence type="ECO:0000313" key="5">
    <source>
        <dbReference type="EMBL" id="CRG90033.1"/>
    </source>
</evidence>
<dbReference type="InterPro" id="IPR001810">
    <property type="entry name" value="F-box_dom"/>
</dbReference>
<evidence type="ECO:0000256" key="1">
    <source>
        <dbReference type="ARBA" id="ARBA00004906"/>
    </source>
</evidence>
<dbReference type="OrthoDB" id="722566at2759"/>
<dbReference type="STRING" id="28573.A0A0U1M354"/>
<feature type="compositionally biased region" description="Polar residues" evidence="3">
    <location>
        <begin position="233"/>
        <end position="249"/>
    </location>
</feature>
<sequence length="481" mass="55034">MMAEKQSLSARASFLIALPDELIHQILSYLSALDVVSISSTCQTLYRQAQDDKLWEGLVNENLPKKIDHPGPFDSFRNLYTAHHPYWFLPRKKIWFSDGEYTGRLIIARYDNRRGVIEAFRLLAELKEETFTQWPSNPEVIIQSFNPQLRLWMDDPVIELRNPQGLLPRNRQYCPDQFKMTMSSHGQGVYSSFALCRGNVGRDPSLPSDLVWPPITIPADRSLRKNQERLTDENSNTFRQAQRETQNPRALSETSFYLRKWLHFGLGQPIVPHDPGYHLSMFATLDPELYTPTKEKPYQGIWVGDYNFHGCEFLLFLQRDPGSAAPLSNSARRETRLVSNGLHGLYNQHNGGAHGFDDLERASLPESQVTTGPDGDDDTGVTGRLEGIKLTGDPNIPRGEISFVAEDIGPRGTLCFSDDEEFRGARVVRSKGHIAFQQFTDDQWVNTELILISPDCVAQYWKPMRHVSYFRRVDIDRFTLV</sequence>
<dbReference type="Gene3D" id="1.20.1280.50">
    <property type="match status" value="1"/>
</dbReference>
<protein>
    <recommendedName>
        <fullName evidence="4">F-box domain-containing protein</fullName>
    </recommendedName>
</protein>
<reference evidence="5 6" key="1">
    <citation type="submission" date="2015-04" db="EMBL/GenBank/DDBJ databases">
        <authorList>
            <person name="Syromyatnikov M.Y."/>
            <person name="Popov V.N."/>
        </authorList>
    </citation>
    <scope>NUCLEOTIDE SEQUENCE [LARGE SCALE GENOMIC DNA]</scope>
    <source>
        <strain evidence="5">WF-38-12</strain>
    </source>
</reference>
<dbReference type="UniPathway" id="UPA00143"/>
<evidence type="ECO:0000256" key="2">
    <source>
        <dbReference type="ARBA" id="ARBA00022786"/>
    </source>
</evidence>
<name>A0A0U1M354_TALIS</name>
<comment type="pathway">
    <text evidence="1">Protein modification; protein ubiquitination.</text>
</comment>
<feature type="domain" description="F-box" evidence="4">
    <location>
        <begin position="12"/>
        <end position="58"/>
    </location>
</feature>
<dbReference type="InterPro" id="IPR036047">
    <property type="entry name" value="F-box-like_dom_sf"/>
</dbReference>
<dbReference type="PANTHER" id="PTHR10706:SF130">
    <property type="entry name" value="F-BOX ONLY PROTEIN 31"/>
    <property type="match status" value="1"/>
</dbReference>
<keyword evidence="2" id="KW-0833">Ubl conjugation pathway</keyword>
<dbReference type="PANTHER" id="PTHR10706">
    <property type="entry name" value="F-BOX FAMILY PROTEIN"/>
    <property type="match status" value="1"/>
</dbReference>
<gene>
    <name evidence="5" type="ORF">PISL3812_07074</name>
</gene>
<dbReference type="GO" id="GO:0016567">
    <property type="term" value="P:protein ubiquitination"/>
    <property type="evidence" value="ECO:0007669"/>
    <property type="project" value="UniProtKB-UniPathway"/>
</dbReference>
<evidence type="ECO:0000259" key="4">
    <source>
        <dbReference type="PROSITE" id="PS50181"/>
    </source>
</evidence>
<evidence type="ECO:0000256" key="3">
    <source>
        <dbReference type="SAM" id="MobiDB-lite"/>
    </source>
</evidence>
<accession>A0A0U1M354</accession>
<dbReference type="EMBL" id="CVMT01000007">
    <property type="protein sequence ID" value="CRG90033.1"/>
    <property type="molecule type" value="Genomic_DNA"/>
</dbReference>
<organism evidence="5 6">
    <name type="scientific">Talaromyces islandicus</name>
    <name type="common">Penicillium islandicum</name>
    <dbReference type="NCBI Taxonomy" id="28573"/>
    <lineage>
        <taxon>Eukaryota</taxon>
        <taxon>Fungi</taxon>
        <taxon>Dikarya</taxon>
        <taxon>Ascomycota</taxon>
        <taxon>Pezizomycotina</taxon>
        <taxon>Eurotiomycetes</taxon>
        <taxon>Eurotiomycetidae</taxon>
        <taxon>Eurotiales</taxon>
        <taxon>Trichocomaceae</taxon>
        <taxon>Talaromyces</taxon>
        <taxon>Talaromyces sect. Islandici</taxon>
    </lineage>
</organism>
<dbReference type="OMA" id="HPCWFIP"/>
<proteinExistence type="predicted"/>
<dbReference type="PROSITE" id="PS50181">
    <property type="entry name" value="FBOX"/>
    <property type="match status" value="1"/>
</dbReference>
<evidence type="ECO:0000313" key="6">
    <source>
        <dbReference type="Proteomes" id="UP000054383"/>
    </source>
</evidence>
<dbReference type="SMART" id="SM00256">
    <property type="entry name" value="FBOX"/>
    <property type="match status" value="1"/>
</dbReference>
<dbReference type="SUPFAM" id="SSF81383">
    <property type="entry name" value="F-box domain"/>
    <property type="match status" value="1"/>
</dbReference>